<dbReference type="InterPro" id="IPR027124">
    <property type="entry name" value="Swc5/CFDP1/2"/>
</dbReference>
<reference evidence="1 2" key="1">
    <citation type="journal article" date="2021" name="Elife">
        <title>Chloroplast acquisition without the gene transfer in kleptoplastic sea slugs, Plakobranchus ocellatus.</title>
        <authorList>
            <person name="Maeda T."/>
            <person name="Takahashi S."/>
            <person name="Yoshida T."/>
            <person name="Shimamura S."/>
            <person name="Takaki Y."/>
            <person name="Nagai Y."/>
            <person name="Toyoda A."/>
            <person name="Suzuki Y."/>
            <person name="Arimoto A."/>
            <person name="Ishii H."/>
            <person name="Satoh N."/>
            <person name="Nishiyama T."/>
            <person name="Hasebe M."/>
            <person name="Maruyama T."/>
            <person name="Minagawa J."/>
            <person name="Obokata J."/>
            <person name="Shigenobu S."/>
        </authorList>
    </citation>
    <scope>NUCLEOTIDE SEQUENCE [LARGE SCALE GENOMIC DNA]</scope>
</reference>
<sequence length="514" mass="58397">MTSRSESREEIAGPTPLLTHRNKLRIAAWNVRTMYETGRTFQIAREMKAYNIGLLGLSETRWLQSGQLGLVSGETLLYSGHTEEDAHHTEGVALMLTPIAQKALIGWKPISSRIISAKFTTKHKNINLHIVQCYAPTNDAEEEIKDGFYQQLQAQLDNKKTNDITILIGDFNAKIGADNKGYEEIMVTHGIGQMNENGERFAYLCALNQMVIGGSIFPHKNINKVTWRSPDHTTENQIDHVCFVKRFRRSFQDVRNIWHETCEETLGKKKSDQKEWISAETIQKLNLRKTKKEIISTSRTRASKAQAQKEYTEVDKDVKRSVRKDKKDFIARLATQGEEAAGCGNLKELYSTTRKLAGKFQQTNKPIKDKDGNTLSSTEEQLKRWTEHFTTVLNRPPPDIPPDITSAEAELQINIEQPSKAEIKKAITALRNGKAAGPDEIPPEAIKADMETSVHLLYDLLGKLWIKEELPDERRECIVIKLPKKETSVIATITEELCFYLSPGKFLTESYWKV</sequence>
<comment type="caution">
    <text evidence="1">The sequence shown here is derived from an EMBL/GenBank/DDBJ whole genome shotgun (WGS) entry which is preliminary data.</text>
</comment>
<dbReference type="PANTHER" id="PTHR23227">
    <property type="entry name" value="BUCENTAUR RELATED"/>
    <property type="match status" value="1"/>
</dbReference>
<evidence type="ECO:0000313" key="1">
    <source>
        <dbReference type="EMBL" id="GFS27406.1"/>
    </source>
</evidence>
<dbReference type="SUPFAM" id="SSF56219">
    <property type="entry name" value="DNase I-like"/>
    <property type="match status" value="1"/>
</dbReference>
<keyword evidence="1" id="KW-0540">Nuclease</keyword>
<evidence type="ECO:0000313" key="2">
    <source>
        <dbReference type="Proteomes" id="UP000762676"/>
    </source>
</evidence>
<dbReference type="CDD" id="cd09076">
    <property type="entry name" value="L1-EN"/>
    <property type="match status" value="1"/>
</dbReference>
<proteinExistence type="predicted"/>
<dbReference type="GO" id="GO:0004519">
    <property type="term" value="F:endonuclease activity"/>
    <property type="evidence" value="ECO:0007669"/>
    <property type="project" value="UniProtKB-KW"/>
</dbReference>
<gene>
    <name evidence="1" type="ORF">ElyMa_005266100</name>
</gene>
<accession>A0AAV4JYJ1</accession>
<keyword evidence="1" id="KW-0255">Endonuclease</keyword>
<keyword evidence="2" id="KW-1185">Reference proteome</keyword>
<dbReference type="Proteomes" id="UP000762676">
    <property type="component" value="Unassembled WGS sequence"/>
</dbReference>
<name>A0AAV4JYJ1_9GAST</name>
<dbReference type="PANTHER" id="PTHR23227:SF67">
    <property type="entry name" value="CRANIOFACIAL DEVELOPMENT PROTEIN 2-LIKE"/>
    <property type="match status" value="1"/>
</dbReference>
<dbReference type="EMBL" id="BMAT01010514">
    <property type="protein sequence ID" value="GFS27406.1"/>
    <property type="molecule type" value="Genomic_DNA"/>
</dbReference>
<dbReference type="Gene3D" id="3.60.10.10">
    <property type="entry name" value="Endonuclease/exonuclease/phosphatase"/>
    <property type="match status" value="1"/>
</dbReference>
<dbReference type="AlphaFoldDB" id="A0AAV4JYJ1"/>
<protein>
    <submittedName>
        <fullName evidence="1">Endonuclease-reverse transcriptase</fullName>
    </submittedName>
</protein>
<dbReference type="InterPro" id="IPR036691">
    <property type="entry name" value="Endo/exonu/phosph_ase_sf"/>
</dbReference>
<keyword evidence="1" id="KW-0378">Hydrolase</keyword>
<organism evidence="1 2">
    <name type="scientific">Elysia marginata</name>
    <dbReference type="NCBI Taxonomy" id="1093978"/>
    <lineage>
        <taxon>Eukaryota</taxon>
        <taxon>Metazoa</taxon>
        <taxon>Spiralia</taxon>
        <taxon>Lophotrochozoa</taxon>
        <taxon>Mollusca</taxon>
        <taxon>Gastropoda</taxon>
        <taxon>Heterobranchia</taxon>
        <taxon>Euthyneura</taxon>
        <taxon>Panpulmonata</taxon>
        <taxon>Sacoglossa</taxon>
        <taxon>Placobranchoidea</taxon>
        <taxon>Plakobranchidae</taxon>
        <taxon>Elysia</taxon>
    </lineage>
</organism>